<feature type="active site" description="Charge relay system" evidence="10">
    <location>
        <position position="160"/>
    </location>
</feature>
<comment type="caution">
    <text evidence="14">The sequence shown here is derived from an EMBL/GenBank/DDBJ whole genome shotgun (WGS) entry which is preliminary data.</text>
</comment>
<accession>A0A2R5GKY0</accession>
<dbReference type="EMBL" id="BEYU01000100">
    <property type="protein sequence ID" value="GBG31562.1"/>
    <property type="molecule type" value="Genomic_DNA"/>
</dbReference>
<comment type="catalytic activity">
    <reaction evidence="8">
        <text>Hydrolysis of proteins with broad specificity for peptide bonds, and a preference for a large uncharged residue in P1. Hydrolyzes peptide amides.</text>
        <dbReference type="EC" id="3.4.21.62"/>
    </reaction>
</comment>
<keyword evidence="3" id="KW-0964">Secreted</keyword>
<proteinExistence type="inferred from homology"/>
<evidence type="ECO:0000313" key="15">
    <source>
        <dbReference type="Proteomes" id="UP000241890"/>
    </source>
</evidence>
<dbReference type="InterPro" id="IPR023827">
    <property type="entry name" value="Peptidase_S8_Asp-AS"/>
</dbReference>
<dbReference type="InterPro" id="IPR023828">
    <property type="entry name" value="Peptidase_S8_Ser-AS"/>
</dbReference>
<dbReference type="InterPro" id="IPR000209">
    <property type="entry name" value="Peptidase_S8/S53_dom"/>
</dbReference>
<dbReference type="GO" id="GO:0005615">
    <property type="term" value="C:extracellular space"/>
    <property type="evidence" value="ECO:0007669"/>
    <property type="project" value="TreeGrafter"/>
</dbReference>
<keyword evidence="5" id="KW-0732">Signal</keyword>
<dbReference type="SUPFAM" id="SSF52743">
    <property type="entry name" value="Subtilisin-like"/>
    <property type="match status" value="1"/>
</dbReference>
<dbReference type="AlphaFoldDB" id="A0A2R5GKY0"/>
<evidence type="ECO:0000259" key="12">
    <source>
        <dbReference type="Pfam" id="PF00082"/>
    </source>
</evidence>
<evidence type="ECO:0000313" key="14">
    <source>
        <dbReference type="EMBL" id="GBG31562.1"/>
    </source>
</evidence>
<dbReference type="FunFam" id="3.40.50.200:FF:000014">
    <property type="entry name" value="Proteinase K"/>
    <property type="match status" value="1"/>
</dbReference>
<dbReference type="InParanoid" id="A0A2R5GKY0"/>
<dbReference type="PANTHER" id="PTHR43806:SF58">
    <property type="entry name" value="ALKALINE PROTEASE 1-RELATED"/>
    <property type="match status" value="1"/>
</dbReference>
<dbReference type="SUPFAM" id="SSF52025">
    <property type="entry name" value="PA domain"/>
    <property type="match status" value="1"/>
</dbReference>
<dbReference type="EC" id="3.4.21.62" evidence="9"/>
<keyword evidence="6 10" id="KW-0378">Hydrolase</keyword>
<evidence type="ECO:0000256" key="10">
    <source>
        <dbReference type="PROSITE-ProRule" id="PRU01240"/>
    </source>
</evidence>
<keyword evidence="15" id="KW-1185">Reference proteome</keyword>
<dbReference type="PROSITE" id="PS00136">
    <property type="entry name" value="SUBTILASE_ASP"/>
    <property type="match status" value="1"/>
</dbReference>
<keyword evidence="4 10" id="KW-0645">Protease</keyword>
<evidence type="ECO:0000256" key="8">
    <source>
        <dbReference type="ARBA" id="ARBA00023529"/>
    </source>
</evidence>
<dbReference type="Proteomes" id="UP000241890">
    <property type="component" value="Unassembled WGS sequence"/>
</dbReference>
<dbReference type="Gene3D" id="3.50.30.30">
    <property type="match status" value="1"/>
</dbReference>
<reference evidence="14 15" key="1">
    <citation type="submission" date="2017-12" db="EMBL/GenBank/DDBJ databases">
        <title>Sequencing, de novo assembly and annotation of complete genome of a new Thraustochytrid species, strain FCC1311.</title>
        <authorList>
            <person name="Sedici K."/>
            <person name="Godart F."/>
            <person name="Aiese Cigliano R."/>
            <person name="Sanseverino W."/>
            <person name="Barakat M."/>
            <person name="Ortet P."/>
            <person name="Marechal E."/>
            <person name="Cagnac O."/>
            <person name="Amato A."/>
        </authorList>
    </citation>
    <scope>NUCLEOTIDE SEQUENCE [LARGE SCALE GENOMIC DNA]</scope>
</reference>
<keyword evidence="2" id="KW-0134">Cell wall</keyword>
<organism evidence="14 15">
    <name type="scientific">Hondaea fermentalgiana</name>
    <dbReference type="NCBI Taxonomy" id="2315210"/>
    <lineage>
        <taxon>Eukaryota</taxon>
        <taxon>Sar</taxon>
        <taxon>Stramenopiles</taxon>
        <taxon>Bigyra</taxon>
        <taxon>Labyrinthulomycetes</taxon>
        <taxon>Thraustochytrida</taxon>
        <taxon>Thraustochytriidae</taxon>
        <taxon>Hondaea</taxon>
    </lineage>
</organism>
<evidence type="ECO:0000256" key="11">
    <source>
        <dbReference type="RuleBase" id="RU003355"/>
    </source>
</evidence>
<evidence type="ECO:0000256" key="2">
    <source>
        <dbReference type="ARBA" id="ARBA00022512"/>
    </source>
</evidence>
<dbReference type="Gene3D" id="3.40.50.200">
    <property type="entry name" value="Peptidase S8/S53 domain"/>
    <property type="match status" value="1"/>
</dbReference>
<dbReference type="GO" id="GO:0006508">
    <property type="term" value="P:proteolysis"/>
    <property type="evidence" value="ECO:0007669"/>
    <property type="project" value="UniProtKB-KW"/>
</dbReference>
<dbReference type="PROSITE" id="PS51892">
    <property type="entry name" value="SUBTILASE"/>
    <property type="match status" value="1"/>
</dbReference>
<evidence type="ECO:0000256" key="9">
    <source>
        <dbReference type="ARBA" id="ARBA00023619"/>
    </source>
</evidence>
<dbReference type="InterPro" id="IPR050131">
    <property type="entry name" value="Peptidase_S8_subtilisin-like"/>
</dbReference>
<dbReference type="GO" id="GO:0004252">
    <property type="term" value="F:serine-type endopeptidase activity"/>
    <property type="evidence" value="ECO:0007669"/>
    <property type="project" value="UniProtKB-UniRule"/>
</dbReference>
<dbReference type="InterPro" id="IPR046450">
    <property type="entry name" value="PA_dom_sf"/>
</dbReference>
<dbReference type="PROSITE" id="PS00138">
    <property type="entry name" value="SUBTILASE_SER"/>
    <property type="match status" value="1"/>
</dbReference>
<feature type="domain" description="PA" evidence="13">
    <location>
        <begin position="425"/>
        <end position="504"/>
    </location>
</feature>
<dbReference type="InterPro" id="IPR036852">
    <property type="entry name" value="Peptidase_S8/S53_dom_sf"/>
</dbReference>
<feature type="active site" description="Charge relay system" evidence="10">
    <location>
        <position position="129"/>
    </location>
</feature>
<dbReference type="PROSITE" id="PS00137">
    <property type="entry name" value="SUBTILASE_HIS"/>
    <property type="match status" value="1"/>
</dbReference>
<keyword evidence="7 10" id="KW-0720">Serine protease</keyword>
<protein>
    <recommendedName>
        <fullName evidence="9">subtilisin</fullName>
        <ecNumber evidence="9">3.4.21.62</ecNumber>
    </recommendedName>
</protein>
<dbReference type="Pfam" id="PF02225">
    <property type="entry name" value="PA"/>
    <property type="match status" value="1"/>
</dbReference>
<gene>
    <name evidence="14" type="ORF">FCC1311_077862</name>
</gene>
<comment type="similarity">
    <text evidence="1 10 11">Belongs to the peptidase S8 family.</text>
</comment>
<dbReference type="PANTHER" id="PTHR43806">
    <property type="entry name" value="PEPTIDASE S8"/>
    <property type="match status" value="1"/>
</dbReference>
<evidence type="ECO:0000256" key="5">
    <source>
        <dbReference type="ARBA" id="ARBA00022729"/>
    </source>
</evidence>
<evidence type="ECO:0000256" key="3">
    <source>
        <dbReference type="ARBA" id="ARBA00022525"/>
    </source>
</evidence>
<evidence type="ECO:0000256" key="1">
    <source>
        <dbReference type="ARBA" id="ARBA00011073"/>
    </source>
</evidence>
<dbReference type="InterPro" id="IPR034193">
    <property type="entry name" value="PCSK9_ProteinaseK-like"/>
</dbReference>
<dbReference type="PRINTS" id="PR00723">
    <property type="entry name" value="SUBTILISIN"/>
</dbReference>
<dbReference type="InterPro" id="IPR022398">
    <property type="entry name" value="Peptidase_S8_His-AS"/>
</dbReference>
<dbReference type="OrthoDB" id="47834at2759"/>
<name>A0A2R5GKY0_9STRA</name>
<evidence type="ECO:0000256" key="4">
    <source>
        <dbReference type="ARBA" id="ARBA00022670"/>
    </source>
</evidence>
<feature type="domain" description="Peptidase S8/S53" evidence="12">
    <location>
        <begin position="122"/>
        <end position="342"/>
    </location>
</feature>
<feature type="active site" description="Charge relay system" evidence="10">
    <location>
        <position position="323"/>
    </location>
</feature>
<sequence>MADSENTDLACAEVAELVKSWRQKKKALRAAQLYQSGQEEKDEDETLETTTVKSCFVFFSGTSALADYVSSLDKVIHVEEDTEVTIDDGSSSAPPSWGLDRIDQKDLPLSETPFNASYAGLGINIYVLDTGVNLAHEDFEGRAYAIQDFYPHEEDDPRGHGTHCAGIAAGKTFGVAPQATVLSIRIANERGRGYGSTTIRGVAAAVEYQRTRFAGESAVISLSISGVVSLAQNNACQEAIENGMIVVVAAGNSNENACLASPASAGGNGQNGGVITVGATQSDDKMAWFSSYGTCVDIFAPGRFINSTYIGSTTATDVRSGTSMSVPHVAGIAALLLEKHDKNNTLAQSELFDLAVADRLSGLEGEGTPNLLAQSPWGPRSPTAPTFAPTMPSMNEPNVVCADALCVDYAQSFYVGFPLSTTIVGQLVVAETNLCQTSDQMLSGKVVLVKYNGSCEQAEVALTMGAKAVIFRSKAKNGSITSSDSARPGVDIFSVTISYEDGKTFASLVEAKDGPVIARLGSTSFNNTLAPTPFPITPPSFAPTSAPTILCASLDGKKSKCKQRPECIWDQIYGRCNDIDPSLACGTLSKLACAKVANCTWAFLPLQNLEPACYDAVDVPRSTVLVTPSSCSKGSFASAEEVCENLGFVMCSGAQLFNADDDASSDCKINKKWVWSATSCGTKMYYQVKSGKSKIRCKRRGNKANARCCSPV</sequence>
<dbReference type="Pfam" id="PF00082">
    <property type="entry name" value="Peptidase_S8"/>
    <property type="match status" value="1"/>
</dbReference>
<evidence type="ECO:0000259" key="13">
    <source>
        <dbReference type="Pfam" id="PF02225"/>
    </source>
</evidence>
<dbReference type="InterPro" id="IPR015500">
    <property type="entry name" value="Peptidase_S8_subtilisin-rel"/>
</dbReference>
<dbReference type="InterPro" id="IPR003137">
    <property type="entry name" value="PA_domain"/>
</dbReference>
<evidence type="ECO:0000256" key="6">
    <source>
        <dbReference type="ARBA" id="ARBA00022801"/>
    </source>
</evidence>
<dbReference type="CDD" id="cd04077">
    <property type="entry name" value="Peptidases_S8_PCSK9_ProteinaseK_like"/>
    <property type="match status" value="1"/>
</dbReference>
<evidence type="ECO:0000256" key="7">
    <source>
        <dbReference type="ARBA" id="ARBA00022825"/>
    </source>
</evidence>